<dbReference type="GO" id="GO:0003677">
    <property type="term" value="F:DNA binding"/>
    <property type="evidence" value="ECO:0007669"/>
    <property type="project" value="InterPro"/>
</dbReference>
<dbReference type="InterPro" id="IPR002559">
    <property type="entry name" value="Transposase_11"/>
</dbReference>
<dbReference type="InterPro" id="IPR047768">
    <property type="entry name" value="Tn5p-like"/>
</dbReference>
<dbReference type="InterPro" id="IPR012337">
    <property type="entry name" value="RNaseH-like_sf"/>
</dbReference>
<name>A0A7W5ZSP0_9BACT</name>
<sequence length="465" mass="53437">MVVEKRLDFQYSRLVSEMETKRSVVLKHLSSNRNEEISFGRFLRNPRVSMHTILSEITSKTSQMVKSKSLLLIEDSTELSFGLDSQIKNIGKVGTGKEDGLYSHPVVVLDSQEQHCYGLAHCHIYNQNHKNKDAGYSLKERIRLNNHTPFDQKDSYRWLSSIIEAKKVCQSSASMTVVADREADIYEALEYFIEKLSIDFLIRMRVDRPVVGEGENQKIVDTLAKVAYQKSYKIMLPATDKRSKHEAQLMVKWKEMSIKKPKNNNDKTIASSIKINVIQVSENPDTVVNNEDSIHWILLTSHPVESFEDAYQIIQWYTWRWFIEQLFRLLKSQGLNMEHSTLTTYESLSKLSLLALDVAIKILQLVIAKDVANPTDITNVFSEDEVEFIKILAPTLEGKTDKLKNPYKNDDLRFAVWVIARLAGWSGYQKQSPPGPITLHRGMVIFKQLFRGFIITKSICQKTSL</sequence>
<organism evidence="2 3">
    <name type="scientific">Runella defluvii</name>
    <dbReference type="NCBI Taxonomy" id="370973"/>
    <lineage>
        <taxon>Bacteria</taxon>
        <taxon>Pseudomonadati</taxon>
        <taxon>Bacteroidota</taxon>
        <taxon>Cytophagia</taxon>
        <taxon>Cytophagales</taxon>
        <taxon>Spirosomataceae</taxon>
        <taxon>Runella</taxon>
    </lineage>
</organism>
<dbReference type="PANTHER" id="PTHR37319">
    <property type="entry name" value="TRANSPOSASE"/>
    <property type="match status" value="1"/>
</dbReference>
<dbReference type="AlphaFoldDB" id="A0A7W5ZSP0"/>
<evidence type="ECO:0000313" key="2">
    <source>
        <dbReference type="EMBL" id="MBB3842424.1"/>
    </source>
</evidence>
<dbReference type="GO" id="GO:0004803">
    <property type="term" value="F:transposase activity"/>
    <property type="evidence" value="ECO:0007669"/>
    <property type="project" value="InterPro"/>
</dbReference>
<comment type="caution">
    <text evidence="2">The sequence shown here is derived from an EMBL/GenBank/DDBJ whole genome shotgun (WGS) entry which is preliminary data.</text>
</comment>
<reference evidence="2 3" key="1">
    <citation type="submission" date="2020-08" db="EMBL/GenBank/DDBJ databases">
        <title>Genomic Encyclopedia of Type Strains, Phase IV (KMG-IV): sequencing the most valuable type-strain genomes for metagenomic binning, comparative biology and taxonomic classification.</title>
        <authorList>
            <person name="Goeker M."/>
        </authorList>
    </citation>
    <scope>NUCLEOTIDE SEQUENCE [LARGE SCALE GENOMIC DNA]</scope>
    <source>
        <strain evidence="2 3">DSM 17976</strain>
    </source>
</reference>
<dbReference type="GO" id="GO:0006313">
    <property type="term" value="P:DNA transposition"/>
    <property type="evidence" value="ECO:0007669"/>
    <property type="project" value="InterPro"/>
</dbReference>
<gene>
    <name evidence="2" type="ORF">FHS57_006458</name>
</gene>
<dbReference type="SUPFAM" id="SSF53098">
    <property type="entry name" value="Ribonuclease H-like"/>
    <property type="match status" value="1"/>
</dbReference>
<dbReference type="Proteomes" id="UP000541352">
    <property type="component" value="Unassembled WGS sequence"/>
</dbReference>
<proteinExistence type="predicted"/>
<dbReference type="Gene3D" id="1.10.740.10">
    <property type="entry name" value="Transferase Inhibitor Protein From Tn5, Chain"/>
    <property type="match status" value="1"/>
</dbReference>
<dbReference type="Gene3D" id="3.90.350.10">
    <property type="entry name" value="Transposase Inhibitor Protein From Tn5, Chain A, domain 1"/>
    <property type="match status" value="1"/>
</dbReference>
<dbReference type="PANTHER" id="PTHR37319:SF1">
    <property type="entry name" value="TRANSPOSASE TN5 DIMERISATION DOMAIN-CONTAINING PROTEIN"/>
    <property type="match status" value="1"/>
</dbReference>
<dbReference type="InterPro" id="IPR054836">
    <property type="entry name" value="Tn5_transposase"/>
</dbReference>
<feature type="domain" description="Transposase IS4-like" evidence="1">
    <location>
        <begin position="176"/>
        <end position="351"/>
    </location>
</feature>
<dbReference type="Pfam" id="PF01609">
    <property type="entry name" value="DDE_Tnp_1"/>
    <property type="match status" value="1"/>
</dbReference>
<accession>A0A7W5ZSP0</accession>
<protein>
    <recommendedName>
        <fullName evidence="1">Transposase IS4-like domain-containing protein</fullName>
    </recommendedName>
</protein>
<dbReference type="NCBIfam" id="NF033590">
    <property type="entry name" value="transpos_IS4_3"/>
    <property type="match status" value="1"/>
</dbReference>
<dbReference type="EMBL" id="JACIBY010000042">
    <property type="protein sequence ID" value="MBB3842424.1"/>
    <property type="molecule type" value="Genomic_DNA"/>
</dbReference>
<evidence type="ECO:0000259" key="1">
    <source>
        <dbReference type="Pfam" id="PF01609"/>
    </source>
</evidence>
<keyword evidence="3" id="KW-1185">Reference proteome</keyword>
<evidence type="ECO:0000313" key="3">
    <source>
        <dbReference type="Proteomes" id="UP000541352"/>
    </source>
</evidence>
<dbReference type="RefSeq" id="WP_183980798.1">
    <property type="nucleotide sequence ID" value="NZ_JACIBY010000042.1"/>
</dbReference>
<dbReference type="InterPro" id="IPR014737">
    <property type="entry name" value="Transposase_Tn5-like_C"/>
</dbReference>